<evidence type="ECO:0000256" key="2">
    <source>
        <dbReference type="ARBA" id="ARBA00022630"/>
    </source>
</evidence>
<feature type="domain" description="Nitroreductase" evidence="6">
    <location>
        <begin position="33"/>
        <end position="186"/>
    </location>
</feature>
<dbReference type="InterPro" id="IPR016446">
    <property type="entry name" value="Flavin_OxRdtase_Frp"/>
</dbReference>
<protein>
    <submittedName>
        <fullName evidence="7">FMN reductase [NAD(P)H]</fullName>
        <ecNumber evidence="7">1.5.1.39</ecNumber>
    </submittedName>
</protein>
<sequence length="276" mass="30648">MNTISQNLKYRYGEELDVGPLDQAQSPLAGMVARGSCRDFMPEEVDPALTKLLCATALAAPTKSDLQQRDIIILRDQSVKKRLIDLVGPDTWLADAPNFAVFCGNNRRQRKLHQMHGHRFANDHLDAFFNAAVDAGIALSAFITAAEHMGLGCCPVSAIRNEAEAVSDLLGLPDHVFPVAGLAFGYPRHPTVKISMRLPLSATVHTDRYSETDIEAKITEYDQRREAAQPYASQTASDVFGVADDYCWSEDKSRQYALPERQDFGDFIRRKGFDLS</sequence>
<evidence type="ECO:0000256" key="1">
    <source>
        <dbReference type="ARBA" id="ARBA00008366"/>
    </source>
</evidence>
<dbReference type="RefSeq" id="WP_223412944.1">
    <property type="nucleotide sequence ID" value="NZ_FWXB01000008.1"/>
</dbReference>
<evidence type="ECO:0000313" key="8">
    <source>
        <dbReference type="Proteomes" id="UP000193224"/>
    </source>
</evidence>
<keyword evidence="2 5" id="KW-0285">Flavoprotein</keyword>
<dbReference type="Gene3D" id="3.40.109.10">
    <property type="entry name" value="NADH Oxidase"/>
    <property type="match status" value="1"/>
</dbReference>
<proteinExistence type="inferred from homology"/>
<dbReference type="EC" id="1.5.1.39" evidence="7"/>
<dbReference type="PANTHER" id="PTHR43425">
    <property type="entry name" value="OXYGEN-INSENSITIVE NADPH NITROREDUCTASE"/>
    <property type="match status" value="1"/>
</dbReference>
<dbReference type="PIRSF" id="PIRSF005426">
    <property type="entry name" value="Frp"/>
    <property type="match status" value="1"/>
</dbReference>
<dbReference type="InterPro" id="IPR029479">
    <property type="entry name" value="Nitroreductase"/>
</dbReference>
<evidence type="ECO:0000256" key="5">
    <source>
        <dbReference type="PIRNR" id="PIRNR005426"/>
    </source>
</evidence>
<dbReference type="AlphaFoldDB" id="A0A1X7BSR7"/>
<dbReference type="PANTHER" id="PTHR43425:SF2">
    <property type="entry name" value="OXYGEN-INSENSITIVE NADPH NITROREDUCTASE"/>
    <property type="match status" value="1"/>
</dbReference>
<accession>A0A1X7BSR7</accession>
<keyword evidence="5" id="KW-0521">NADP</keyword>
<evidence type="ECO:0000259" key="6">
    <source>
        <dbReference type="Pfam" id="PF00881"/>
    </source>
</evidence>
<evidence type="ECO:0000256" key="3">
    <source>
        <dbReference type="ARBA" id="ARBA00022643"/>
    </source>
</evidence>
<comment type="similarity">
    <text evidence="1 5">Belongs to the flavin oxidoreductase frp family.</text>
</comment>
<evidence type="ECO:0000256" key="4">
    <source>
        <dbReference type="ARBA" id="ARBA00023002"/>
    </source>
</evidence>
<dbReference type="EMBL" id="FWXB01000008">
    <property type="protein sequence ID" value="SMC12645.1"/>
    <property type="molecule type" value="Genomic_DNA"/>
</dbReference>
<dbReference type="GO" id="GO:0008752">
    <property type="term" value="F:FMN reductase [NAD(P)H] activity"/>
    <property type="evidence" value="ECO:0007669"/>
    <property type="project" value="UniProtKB-EC"/>
</dbReference>
<evidence type="ECO:0000313" key="7">
    <source>
        <dbReference type="EMBL" id="SMC12645.1"/>
    </source>
</evidence>
<organism evidence="7 8">
    <name type="scientific">Roseovarius aestuarii</name>
    <dbReference type="NCBI Taxonomy" id="475083"/>
    <lineage>
        <taxon>Bacteria</taxon>
        <taxon>Pseudomonadati</taxon>
        <taxon>Pseudomonadota</taxon>
        <taxon>Alphaproteobacteria</taxon>
        <taxon>Rhodobacterales</taxon>
        <taxon>Roseobacteraceae</taxon>
        <taxon>Roseovarius</taxon>
    </lineage>
</organism>
<dbReference type="Proteomes" id="UP000193224">
    <property type="component" value="Unassembled WGS sequence"/>
</dbReference>
<dbReference type="InterPro" id="IPR000415">
    <property type="entry name" value="Nitroreductase-like"/>
</dbReference>
<dbReference type="SUPFAM" id="SSF55469">
    <property type="entry name" value="FMN-dependent nitroreductase-like"/>
    <property type="match status" value="1"/>
</dbReference>
<name>A0A1X7BSR7_9RHOB</name>
<reference evidence="7 8" key="1">
    <citation type="submission" date="2017-03" db="EMBL/GenBank/DDBJ databases">
        <authorList>
            <person name="Afonso C.L."/>
            <person name="Miller P.J."/>
            <person name="Scott M.A."/>
            <person name="Spackman E."/>
            <person name="Goraichik I."/>
            <person name="Dimitrov K.M."/>
            <person name="Suarez D.L."/>
            <person name="Swayne D.E."/>
        </authorList>
    </citation>
    <scope>NUCLEOTIDE SEQUENCE [LARGE SCALE GENOMIC DNA]</scope>
    <source>
        <strain evidence="7 8">CECT 7745</strain>
    </source>
</reference>
<gene>
    <name evidence="7" type="primary">nfrA2</name>
    <name evidence="7" type="ORF">ROA7745_02473</name>
</gene>
<keyword evidence="8" id="KW-1185">Reference proteome</keyword>
<keyword evidence="3 5" id="KW-0288">FMN</keyword>
<dbReference type="Pfam" id="PF00881">
    <property type="entry name" value="Nitroreductase"/>
    <property type="match status" value="1"/>
</dbReference>
<keyword evidence="4 5" id="KW-0560">Oxidoreductase</keyword>